<feature type="transmembrane region" description="Helical" evidence="1">
    <location>
        <begin position="40"/>
        <end position="63"/>
    </location>
</feature>
<dbReference type="EMBL" id="JAAGMN010001114">
    <property type="protein sequence ID" value="NEE06919.1"/>
    <property type="molecule type" value="Genomic_DNA"/>
</dbReference>
<evidence type="ECO:0000256" key="1">
    <source>
        <dbReference type="SAM" id="Phobius"/>
    </source>
</evidence>
<keyword evidence="1" id="KW-0472">Membrane</keyword>
<name>A0A6G3WN25_9ACTN</name>
<feature type="transmembrane region" description="Helical" evidence="1">
    <location>
        <begin position="16"/>
        <end position="34"/>
    </location>
</feature>
<proteinExistence type="predicted"/>
<feature type="transmembrane region" description="Helical" evidence="1">
    <location>
        <begin position="84"/>
        <end position="106"/>
    </location>
</feature>
<dbReference type="AlphaFoldDB" id="A0A6G3WN25"/>
<keyword evidence="1" id="KW-0812">Transmembrane</keyword>
<gene>
    <name evidence="2" type="ORF">G3M58_10740</name>
</gene>
<accession>A0A6G3WN25</accession>
<comment type="caution">
    <text evidence="2">The sequence shown here is derived from an EMBL/GenBank/DDBJ whole genome shotgun (WGS) entry which is preliminary data.</text>
</comment>
<protein>
    <submittedName>
        <fullName evidence="2">Uncharacterized protein</fullName>
    </submittedName>
</protein>
<sequence length="162" mass="17459">MTRSAPSTSWKRNAKPTAAIVALGGFLAVSLWLGDELWNLSAYWPGSGIGFGATVGVLLPITFTAAKRAFRQAHSDGSTYSPRWIVAGLVYAAVALMSALAASRAVPGRGSSGLCRSEWQPCWVNHLYPGAFLVTLGSFVATVVLMHWLPGWMSQLRSLHRR</sequence>
<evidence type="ECO:0000313" key="2">
    <source>
        <dbReference type="EMBL" id="NEE06919.1"/>
    </source>
</evidence>
<feature type="transmembrane region" description="Helical" evidence="1">
    <location>
        <begin position="126"/>
        <end position="149"/>
    </location>
</feature>
<reference evidence="2" key="1">
    <citation type="submission" date="2020-01" db="EMBL/GenBank/DDBJ databases">
        <title>Insect and environment-associated Actinomycetes.</title>
        <authorList>
            <person name="Currrie C."/>
            <person name="Chevrette M."/>
            <person name="Carlson C."/>
            <person name="Stubbendieck R."/>
            <person name="Wendt-Pienkowski E."/>
        </authorList>
    </citation>
    <scope>NUCLEOTIDE SEQUENCE</scope>
    <source>
        <strain evidence="2">SID7499</strain>
    </source>
</reference>
<keyword evidence="1" id="KW-1133">Transmembrane helix</keyword>
<organism evidence="2">
    <name type="scientific">Streptomyces sp. SID7499</name>
    <dbReference type="NCBI Taxonomy" id="2706086"/>
    <lineage>
        <taxon>Bacteria</taxon>
        <taxon>Bacillati</taxon>
        <taxon>Actinomycetota</taxon>
        <taxon>Actinomycetes</taxon>
        <taxon>Kitasatosporales</taxon>
        <taxon>Streptomycetaceae</taxon>
        <taxon>Streptomyces</taxon>
    </lineage>
</organism>